<evidence type="ECO:0000256" key="2">
    <source>
        <dbReference type="SAM" id="Phobius"/>
    </source>
</evidence>
<dbReference type="Proteomes" id="UP000324222">
    <property type="component" value="Unassembled WGS sequence"/>
</dbReference>
<sequence>MCRDGKASVATILDFMNETPSDAHHLLVCLDISDTFPTRIIGTTDNVSLHHQVQALRPAMPSAVIVSAVAGAGLHPAALLCFLLLLLQWLWKAVACGLLCLLPLLVLLLLVSALGGSYTDVARLRPPRRPAITENASSASTSAQQSFNDRGEGTTSLSHRRRGQALVRHLPAEELLDYVKVLLQDDGMEAETLWRRGTAVFVRTAASWHRHKLFNGYN</sequence>
<organism evidence="3 4">
    <name type="scientific">Portunus trituberculatus</name>
    <name type="common">Swimming crab</name>
    <name type="synonym">Neptunus trituberculatus</name>
    <dbReference type="NCBI Taxonomy" id="210409"/>
    <lineage>
        <taxon>Eukaryota</taxon>
        <taxon>Metazoa</taxon>
        <taxon>Ecdysozoa</taxon>
        <taxon>Arthropoda</taxon>
        <taxon>Crustacea</taxon>
        <taxon>Multicrustacea</taxon>
        <taxon>Malacostraca</taxon>
        <taxon>Eumalacostraca</taxon>
        <taxon>Eucarida</taxon>
        <taxon>Decapoda</taxon>
        <taxon>Pleocyemata</taxon>
        <taxon>Brachyura</taxon>
        <taxon>Eubrachyura</taxon>
        <taxon>Portunoidea</taxon>
        <taxon>Portunidae</taxon>
        <taxon>Portuninae</taxon>
        <taxon>Portunus</taxon>
    </lineage>
</organism>
<evidence type="ECO:0000256" key="1">
    <source>
        <dbReference type="SAM" id="MobiDB-lite"/>
    </source>
</evidence>
<protein>
    <submittedName>
        <fullName evidence="3">Uncharacterized protein</fullName>
    </submittedName>
</protein>
<gene>
    <name evidence="3" type="ORF">E2C01_079765</name>
</gene>
<keyword evidence="2" id="KW-0812">Transmembrane</keyword>
<evidence type="ECO:0000313" key="4">
    <source>
        <dbReference type="Proteomes" id="UP000324222"/>
    </source>
</evidence>
<feature type="compositionally biased region" description="Low complexity" evidence="1">
    <location>
        <begin position="136"/>
        <end position="146"/>
    </location>
</feature>
<dbReference type="AlphaFoldDB" id="A0A5B7IU73"/>
<keyword evidence="2" id="KW-1133">Transmembrane helix</keyword>
<dbReference type="EMBL" id="VSRR010067060">
    <property type="protein sequence ID" value="MPC85007.1"/>
    <property type="molecule type" value="Genomic_DNA"/>
</dbReference>
<feature type="transmembrane region" description="Helical" evidence="2">
    <location>
        <begin position="94"/>
        <end position="118"/>
    </location>
</feature>
<evidence type="ECO:0000313" key="3">
    <source>
        <dbReference type="EMBL" id="MPC85007.1"/>
    </source>
</evidence>
<feature type="region of interest" description="Disordered" evidence="1">
    <location>
        <begin position="129"/>
        <end position="159"/>
    </location>
</feature>
<accession>A0A5B7IU73</accession>
<comment type="caution">
    <text evidence="3">The sequence shown here is derived from an EMBL/GenBank/DDBJ whole genome shotgun (WGS) entry which is preliminary data.</text>
</comment>
<name>A0A5B7IU73_PORTR</name>
<feature type="transmembrane region" description="Helical" evidence="2">
    <location>
        <begin position="63"/>
        <end position="87"/>
    </location>
</feature>
<proteinExistence type="predicted"/>
<keyword evidence="2" id="KW-0472">Membrane</keyword>
<keyword evidence="4" id="KW-1185">Reference proteome</keyword>
<reference evidence="3 4" key="1">
    <citation type="submission" date="2019-05" db="EMBL/GenBank/DDBJ databases">
        <title>Another draft genome of Portunus trituberculatus and its Hox gene families provides insights of decapod evolution.</title>
        <authorList>
            <person name="Jeong J.-H."/>
            <person name="Song I."/>
            <person name="Kim S."/>
            <person name="Choi T."/>
            <person name="Kim D."/>
            <person name="Ryu S."/>
            <person name="Kim W."/>
        </authorList>
    </citation>
    <scope>NUCLEOTIDE SEQUENCE [LARGE SCALE GENOMIC DNA]</scope>
    <source>
        <tissue evidence="3">Muscle</tissue>
    </source>
</reference>